<evidence type="ECO:0000256" key="10">
    <source>
        <dbReference type="SAM" id="MobiDB-lite"/>
    </source>
</evidence>
<evidence type="ECO:0000313" key="12">
    <source>
        <dbReference type="EMBL" id="KAG5678761.1"/>
    </source>
</evidence>
<evidence type="ECO:0000256" key="1">
    <source>
        <dbReference type="ARBA" id="ARBA00004657"/>
    </source>
</evidence>
<dbReference type="InterPro" id="IPR002928">
    <property type="entry name" value="Myosin_tail"/>
</dbReference>
<accession>A0A9J6C9I3</accession>
<keyword evidence="3" id="KW-0787">Thick filament</keyword>
<feature type="region of interest" description="Disordered" evidence="10">
    <location>
        <begin position="219"/>
        <end position="240"/>
    </location>
</feature>
<dbReference type="Pfam" id="PF01576">
    <property type="entry name" value="Myosin_tail_1"/>
    <property type="match status" value="1"/>
</dbReference>
<dbReference type="Proteomes" id="UP001107558">
    <property type="component" value="Chromosome 2"/>
</dbReference>
<protein>
    <recommendedName>
        <fullName evidence="11">Myosin tail domain-containing protein</fullName>
    </recommendedName>
</protein>
<comment type="caution">
    <text evidence="12">The sequence shown here is derived from an EMBL/GenBank/DDBJ whole genome shotgun (WGS) entry which is preliminary data.</text>
</comment>
<evidence type="ECO:0000256" key="7">
    <source>
        <dbReference type="ARBA" id="ARBA00023175"/>
    </source>
</evidence>
<dbReference type="GO" id="GO:0005923">
    <property type="term" value="C:bicellular tight junction"/>
    <property type="evidence" value="ECO:0007669"/>
    <property type="project" value="TreeGrafter"/>
</dbReference>
<evidence type="ECO:0000256" key="9">
    <source>
        <dbReference type="SAM" id="Coils"/>
    </source>
</evidence>
<dbReference type="Gene3D" id="1.20.5.340">
    <property type="match status" value="1"/>
</dbReference>
<keyword evidence="6" id="KW-0518">Myosin</keyword>
<keyword evidence="7" id="KW-0505">Motor protein</keyword>
<name>A0A9J6C9I3_POLVA</name>
<dbReference type="OrthoDB" id="2018427at2759"/>
<keyword evidence="13" id="KW-1185">Reference proteome</keyword>
<evidence type="ECO:0000256" key="5">
    <source>
        <dbReference type="ARBA" id="ARBA00023054"/>
    </source>
</evidence>
<dbReference type="GO" id="GO:0032982">
    <property type="term" value="C:myosin filament"/>
    <property type="evidence" value="ECO:0007669"/>
    <property type="project" value="UniProtKB-KW"/>
</dbReference>
<keyword evidence="5 9" id="KW-0175">Coiled coil</keyword>
<evidence type="ECO:0000256" key="3">
    <source>
        <dbReference type="ARBA" id="ARBA00022433"/>
    </source>
</evidence>
<gene>
    <name evidence="12" type="ORF">PVAND_008405</name>
</gene>
<evidence type="ECO:0000313" key="13">
    <source>
        <dbReference type="Proteomes" id="UP001107558"/>
    </source>
</evidence>
<reference evidence="12" key="1">
    <citation type="submission" date="2021-03" db="EMBL/GenBank/DDBJ databases">
        <title>Chromosome level genome of the anhydrobiotic midge Polypedilum vanderplanki.</title>
        <authorList>
            <person name="Yoshida Y."/>
            <person name="Kikawada T."/>
            <person name="Gusev O."/>
        </authorList>
    </citation>
    <scope>NUCLEOTIDE SEQUENCE</scope>
    <source>
        <strain evidence="12">NIAS01</strain>
        <tissue evidence="12">Whole body or cell culture</tissue>
    </source>
</reference>
<evidence type="ECO:0000256" key="2">
    <source>
        <dbReference type="ARBA" id="ARBA00008447"/>
    </source>
</evidence>
<dbReference type="EMBL" id="JADBJN010000002">
    <property type="protein sequence ID" value="KAG5678761.1"/>
    <property type="molecule type" value="Genomic_DNA"/>
</dbReference>
<feature type="coiled-coil region" evidence="9">
    <location>
        <begin position="304"/>
        <end position="641"/>
    </location>
</feature>
<keyword evidence="4" id="KW-0963">Cytoplasm</keyword>
<evidence type="ECO:0000256" key="4">
    <source>
        <dbReference type="ARBA" id="ARBA00022490"/>
    </source>
</evidence>
<comment type="subcellular location">
    <subcellularLocation>
        <location evidence="1">Cytoplasm</location>
        <location evidence="1">Myofibril</location>
    </subcellularLocation>
</comment>
<evidence type="ECO:0000259" key="11">
    <source>
        <dbReference type="Pfam" id="PF01576"/>
    </source>
</evidence>
<dbReference type="PANTHER" id="PTHR46349:SF7">
    <property type="entry name" value="MYOSIN TAIL DOMAIN-CONTAINING PROTEIN"/>
    <property type="match status" value="1"/>
</dbReference>
<organism evidence="12 13">
    <name type="scientific">Polypedilum vanderplanki</name>
    <name type="common">Sleeping chironomid midge</name>
    <dbReference type="NCBI Taxonomy" id="319348"/>
    <lineage>
        <taxon>Eukaryota</taxon>
        <taxon>Metazoa</taxon>
        <taxon>Ecdysozoa</taxon>
        <taxon>Arthropoda</taxon>
        <taxon>Hexapoda</taxon>
        <taxon>Insecta</taxon>
        <taxon>Pterygota</taxon>
        <taxon>Neoptera</taxon>
        <taxon>Endopterygota</taxon>
        <taxon>Diptera</taxon>
        <taxon>Nematocera</taxon>
        <taxon>Chironomoidea</taxon>
        <taxon>Chironomidae</taxon>
        <taxon>Chironominae</taxon>
        <taxon>Polypedilum</taxon>
        <taxon>Polypedilum</taxon>
    </lineage>
</organism>
<proteinExistence type="inferred from homology"/>
<dbReference type="AlphaFoldDB" id="A0A9J6C9I3"/>
<comment type="similarity">
    <text evidence="2">Belongs to the paramyosin family.</text>
</comment>
<keyword evidence="8" id="KW-0514">Muscle protein</keyword>
<sequence>MEEFSILKTPAYPKVYPTLSRPHYSDRSGYTITYYEPIYDVDLKIPGLGIAEVPFIPIQHVRQSRGHRPFVPRHLTQEDMIQINLRAERKAKDIMKDFHPSQKATYESPRDFQMRKEIESKLDDIRETCASTNNYFRKAEKYDFTRKSLFNPRTKTRFEDKDKLKDIILDSHVEHLNEMKKGIAEDKDNHRSRFRMLSAGCKPSRQELIEQAMNTKIEVEENEEEPEPSQFARKTSREQRADDLKILQERIKKQETESDCFERTFGRHLSKLRGEVNTLSNHTDDYLADTRYKTFKIDQTFRRFKQTSIEIEQLNARVIEAETKLKSEVQRIKKKMQIQITELEMSLDVANKTNIDLQKVIKKQSLQLTEITASYEELQRQLQTTIDQYSIAQRRIQSLSGELEELRVNYDSALRAKRQVEISLEESGTRNSELQAINLNLQNTRGKLEAELATLASDYEEVTRELRISDERYQKIQVELKSTIQILHDEQERIVKIEAIKKSLEVEVKNLSVRLEEVEANAVVGARRAISKLEAQVRDLELELESEKKNHAETIKILRKKERTVKEIVIQCEEDQKNVLLLQEQLDKANARLAQYKRQLSEQEGLSAQSITRVRRVQRELEAAEERADVAESSLNLVRTKHRTFVTTSTVPGSQLYLVSETVRQSSIERS</sequence>
<feature type="domain" description="Myosin tail" evidence="11">
    <location>
        <begin position="303"/>
        <end position="640"/>
    </location>
</feature>
<dbReference type="SUPFAM" id="SSF90257">
    <property type="entry name" value="Myosin rod fragments"/>
    <property type="match status" value="2"/>
</dbReference>
<dbReference type="PANTHER" id="PTHR46349">
    <property type="entry name" value="CINGULIN-LIKE PROTEIN 1-RELATED"/>
    <property type="match status" value="1"/>
</dbReference>
<evidence type="ECO:0000256" key="6">
    <source>
        <dbReference type="ARBA" id="ARBA00023123"/>
    </source>
</evidence>
<dbReference type="GO" id="GO:0030016">
    <property type="term" value="C:myofibril"/>
    <property type="evidence" value="ECO:0007669"/>
    <property type="project" value="UniProtKB-SubCell"/>
</dbReference>
<evidence type="ECO:0000256" key="8">
    <source>
        <dbReference type="ARBA" id="ARBA00023179"/>
    </source>
</evidence>
<dbReference type="GO" id="GO:0016459">
    <property type="term" value="C:myosin complex"/>
    <property type="evidence" value="ECO:0007669"/>
    <property type="project" value="UniProtKB-KW"/>
</dbReference>